<accession>A0A1H3KXY9</accession>
<keyword evidence="6 8" id="KW-1133">Transmembrane helix</keyword>
<feature type="transmembrane region" description="Helical" evidence="8">
    <location>
        <begin position="169"/>
        <end position="187"/>
    </location>
</feature>
<keyword evidence="4 8" id="KW-0812">Transmembrane</keyword>
<sequence>MTEGTVVTETGSTSGRVNLKTRSLLTRENKLNVVPVRHWGRGVLAVVSVIVLISVVLGLWTNPNIQWPIVGEFLFSPAILKGLGTTLEITAVSMVFALVLAVVIAVMRISPSRIVSGFAAGYVFIFRGVPLIVLLIFVGNLGLFFQNFAIGIPFTDITFWSVPVKEVMTPFLASVIGLSLAGSGYMAEIVRGGLLSIGRGQHEAAKALGLNGARTLRYVVLPQALRVLLPPMGNEFISMLKASAIVSVIAGGDLLTVALGISGSNFRTIELLIVATIWYLLVITVLTIVQYFIEKRTAER</sequence>
<dbReference type="PANTHER" id="PTHR30614">
    <property type="entry name" value="MEMBRANE COMPONENT OF AMINO ACID ABC TRANSPORTER"/>
    <property type="match status" value="1"/>
</dbReference>
<dbReference type="InterPro" id="IPR000515">
    <property type="entry name" value="MetI-like"/>
</dbReference>
<evidence type="ECO:0000256" key="7">
    <source>
        <dbReference type="ARBA" id="ARBA00023136"/>
    </source>
</evidence>
<feature type="transmembrane region" description="Helical" evidence="8">
    <location>
        <begin position="236"/>
        <end position="259"/>
    </location>
</feature>
<dbReference type="PROSITE" id="PS50928">
    <property type="entry name" value="ABC_TM1"/>
    <property type="match status" value="1"/>
</dbReference>
<dbReference type="Gene3D" id="1.10.3720.10">
    <property type="entry name" value="MetI-like"/>
    <property type="match status" value="1"/>
</dbReference>
<evidence type="ECO:0000256" key="6">
    <source>
        <dbReference type="ARBA" id="ARBA00022989"/>
    </source>
</evidence>
<dbReference type="Proteomes" id="UP000198891">
    <property type="component" value="Unassembled WGS sequence"/>
</dbReference>
<feature type="transmembrane region" description="Helical" evidence="8">
    <location>
        <begin position="89"/>
        <end position="107"/>
    </location>
</feature>
<dbReference type="RefSeq" id="WP_092548859.1">
    <property type="nucleotide sequence ID" value="NZ_FNPZ01000001.1"/>
</dbReference>
<evidence type="ECO:0000313" key="11">
    <source>
        <dbReference type="Proteomes" id="UP000198891"/>
    </source>
</evidence>
<keyword evidence="2 8" id="KW-0813">Transport</keyword>
<feature type="transmembrane region" description="Helical" evidence="8">
    <location>
        <begin position="119"/>
        <end position="138"/>
    </location>
</feature>
<reference evidence="10 11" key="1">
    <citation type="submission" date="2016-10" db="EMBL/GenBank/DDBJ databases">
        <authorList>
            <person name="de Groot N.N."/>
        </authorList>
    </citation>
    <scope>NUCLEOTIDE SEQUENCE [LARGE SCALE GENOMIC DNA]</scope>
    <source>
        <strain evidence="10 11">CGMCC 4.3491</strain>
    </source>
</reference>
<gene>
    <name evidence="10" type="ORF">SAMN05216554_0726</name>
</gene>
<dbReference type="Pfam" id="PF00528">
    <property type="entry name" value="BPD_transp_1"/>
    <property type="match status" value="1"/>
</dbReference>
<keyword evidence="5" id="KW-0029">Amino-acid transport</keyword>
<evidence type="ECO:0000256" key="8">
    <source>
        <dbReference type="RuleBase" id="RU363032"/>
    </source>
</evidence>
<dbReference type="GO" id="GO:0043190">
    <property type="term" value="C:ATP-binding cassette (ABC) transporter complex"/>
    <property type="evidence" value="ECO:0007669"/>
    <property type="project" value="InterPro"/>
</dbReference>
<dbReference type="GO" id="GO:0022857">
    <property type="term" value="F:transmembrane transporter activity"/>
    <property type="evidence" value="ECO:0007669"/>
    <property type="project" value="InterPro"/>
</dbReference>
<dbReference type="STRING" id="381665.SAMN05216554_0726"/>
<dbReference type="GO" id="GO:0006865">
    <property type="term" value="P:amino acid transport"/>
    <property type="evidence" value="ECO:0007669"/>
    <property type="project" value="UniProtKB-KW"/>
</dbReference>
<comment type="similarity">
    <text evidence="8">Belongs to the binding-protein-dependent transport system permease family.</text>
</comment>
<protein>
    <submittedName>
        <fullName evidence="10">Polar amino acid transport system permease protein</fullName>
    </submittedName>
</protein>
<feature type="transmembrane region" description="Helical" evidence="8">
    <location>
        <begin position="39"/>
        <end position="60"/>
    </location>
</feature>
<name>A0A1H3KXY9_9MICO</name>
<evidence type="ECO:0000256" key="3">
    <source>
        <dbReference type="ARBA" id="ARBA00022475"/>
    </source>
</evidence>
<keyword evidence="3" id="KW-1003">Cell membrane</keyword>
<comment type="subcellular location">
    <subcellularLocation>
        <location evidence="1 8">Cell membrane</location>
        <topology evidence="1 8">Multi-pass membrane protein</topology>
    </subcellularLocation>
</comment>
<evidence type="ECO:0000256" key="1">
    <source>
        <dbReference type="ARBA" id="ARBA00004651"/>
    </source>
</evidence>
<dbReference type="InterPro" id="IPR035906">
    <property type="entry name" value="MetI-like_sf"/>
</dbReference>
<evidence type="ECO:0000313" key="10">
    <source>
        <dbReference type="EMBL" id="SDY56504.1"/>
    </source>
</evidence>
<dbReference type="CDD" id="cd06261">
    <property type="entry name" value="TM_PBP2"/>
    <property type="match status" value="1"/>
</dbReference>
<proteinExistence type="inferred from homology"/>
<evidence type="ECO:0000256" key="5">
    <source>
        <dbReference type="ARBA" id="ARBA00022970"/>
    </source>
</evidence>
<dbReference type="InterPro" id="IPR010065">
    <property type="entry name" value="AA_ABC_transptr_permease_3TM"/>
</dbReference>
<dbReference type="SUPFAM" id="SSF161098">
    <property type="entry name" value="MetI-like"/>
    <property type="match status" value="1"/>
</dbReference>
<evidence type="ECO:0000256" key="4">
    <source>
        <dbReference type="ARBA" id="ARBA00022692"/>
    </source>
</evidence>
<dbReference type="AlphaFoldDB" id="A0A1H3KXY9"/>
<feature type="transmembrane region" description="Helical" evidence="8">
    <location>
        <begin position="271"/>
        <end position="293"/>
    </location>
</feature>
<dbReference type="NCBIfam" id="TIGR01726">
    <property type="entry name" value="HEQRo_perm_3TM"/>
    <property type="match status" value="1"/>
</dbReference>
<feature type="domain" description="ABC transmembrane type-1" evidence="9">
    <location>
        <begin position="83"/>
        <end position="290"/>
    </location>
</feature>
<organism evidence="10 11">
    <name type="scientific">Herbiconiux ginsengi</name>
    <dbReference type="NCBI Taxonomy" id="381665"/>
    <lineage>
        <taxon>Bacteria</taxon>
        <taxon>Bacillati</taxon>
        <taxon>Actinomycetota</taxon>
        <taxon>Actinomycetes</taxon>
        <taxon>Micrococcales</taxon>
        <taxon>Microbacteriaceae</taxon>
        <taxon>Herbiconiux</taxon>
    </lineage>
</organism>
<dbReference type="EMBL" id="FNPZ01000001">
    <property type="protein sequence ID" value="SDY56504.1"/>
    <property type="molecule type" value="Genomic_DNA"/>
</dbReference>
<dbReference type="PANTHER" id="PTHR30614:SF0">
    <property type="entry name" value="L-CYSTINE TRANSPORT SYSTEM PERMEASE PROTEIN TCYL"/>
    <property type="match status" value="1"/>
</dbReference>
<dbReference type="InterPro" id="IPR043429">
    <property type="entry name" value="ArtM/GltK/GlnP/TcyL/YhdX-like"/>
</dbReference>
<evidence type="ECO:0000256" key="2">
    <source>
        <dbReference type="ARBA" id="ARBA00022448"/>
    </source>
</evidence>
<keyword evidence="7 8" id="KW-0472">Membrane</keyword>
<keyword evidence="11" id="KW-1185">Reference proteome</keyword>
<dbReference type="OrthoDB" id="92598at2"/>
<evidence type="ECO:0000259" key="9">
    <source>
        <dbReference type="PROSITE" id="PS50928"/>
    </source>
</evidence>